<dbReference type="Proteomes" id="UP000093482">
    <property type="component" value="Unassembled WGS sequence"/>
</dbReference>
<protein>
    <recommendedName>
        <fullName evidence="3">Carnitine dehydratase</fullName>
    </recommendedName>
</protein>
<dbReference type="PANTHER" id="PTHR48228:SF5">
    <property type="entry name" value="ALPHA-METHYLACYL-COA RACEMASE"/>
    <property type="match status" value="1"/>
</dbReference>
<dbReference type="SUPFAM" id="SSF89796">
    <property type="entry name" value="CoA-transferase family III (CaiB/BaiF)"/>
    <property type="match status" value="2"/>
</dbReference>
<dbReference type="EMBL" id="MATO01000012">
    <property type="protein sequence ID" value="OCS93091.1"/>
    <property type="molecule type" value="Genomic_DNA"/>
</dbReference>
<evidence type="ECO:0000313" key="2">
    <source>
        <dbReference type="Proteomes" id="UP000093482"/>
    </source>
</evidence>
<dbReference type="OrthoDB" id="9797653at2"/>
<gene>
    <name evidence="1" type="ORF">A6K76_00975</name>
</gene>
<dbReference type="RefSeq" id="WP_066462040.1">
    <property type="nucleotide sequence ID" value="NZ_MATO01000012.1"/>
</dbReference>
<dbReference type="InterPro" id="IPR003673">
    <property type="entry name" value="CoA-Trfase_fam_III"/>
</dbReference>
<dbReference type="InterPro" id="IPR023606">
    <property type="entry name" value="CoA-Trfase_III_dom_1_sf"/>
</dbReference>
<keyword evidence="2" id="KW-1185">Reference proteome</keyword>
<proteinExistence type="predicted"/>
<dbReference type="Gene3D" id="3.40.50.10540">
    <property type="entry name" value="Crotonobetainyl-coa:carnitine coa-transferase, domain 1"/>
    <property type="match status" value="3"/>
</dbReference>
<name>A0A1C0Z0Y0_9BACL</name>
<dbReference type="InterPro" id="IPR050509">
    <property type="entry name" value="CoA-transferase_III"/>
</dbReference>
<organism evidence="1 2">
    <name type="scientific">Caryophanon latum</name>
    <dbReference type="NCBI Taxonomy" id="33977"/>
    <lineage>
        <taxon>Bacteria</taxon>
        <taxon>Bacillati</taxon>
        <taxon>Bacillota</taxon>
        <taxon>Bacilli</taxon>
        <taxon>Bacillales</taxon>
        <taxon>Caryophanaceae</taxon>
        <taxon>Caryophanon</taxon>
    </lineage>
</organism>
<dbReference type="GO" id="GO:0003824">
    <property type="term" value="F:catalytic activity"/>
    <property type="evidence" value="ECO:0007669"/>
    <property type="project" value="InterPro"/>
</dbReference>
<dbReference type="Pfam" id="PF02515">
    <property type="entry name" value="CoA_transf_3"/>
    <property type="match status" value="2"/>
</dbReference>
<accession>A0A1C0Z0Y0</accession>
<reference evidence="1 2" key="1">
    <citation type="submission" date="2016-07" db="EMBL/GenBank/DDBJ databases">
        <title>Caryophanon latum genome sequencing.</title>
        <authorList>
            <person name="Verma A."/>
            <person name="Pal Y."/>
            <person name="Krishnamurthi S."/>
        </authorList>
    </citation>
    <scope>NUCLEOTIDE SEQUENCE [LARGE SCALE GENOMIC DNA]</scope>
    <source>
        <strain evidence="1 2">DSM 14151</strain>
    </source>
</reference>
<evidence type="ECO:0008006" key="3">
    <source>
        <dbReference type="Google" id="ProtNLM"/>
    </source>
</evidence>
<evidence type="ECO:0000313" key="1">
    <source>
        <dbReference type="EMBL" id="OCS93091.1"/>
    </source>
</evidence>
<dbReference type="InterPro" id="IPR044855">
    <property type="entry name" value="CoA-Trfase_III_dom3_sf"/>
</dbReference>
<comment type="caution">
    <text evidence="1">The sequence shown here is derived from an EMBL/GenBank/DDBJ whole genome shotgun (WGS) entry which is preliminary data.</text>
</comment>
<dbReference type="Gene3D" id="3.30.1540.10">
    <property type="entry name" value="formyl-coa transferase, domain 3"/>
    <property type="match status" value="1"/>
</dbReference>
<dbReference type="AlphaFoldDB" id="A0A1C0Z0Y0"/>
<sequence>MNESLKGVTVLELTRSVAGSYAGGLLAANGATVHKIVSLPSDVTPFTCAHKKLHENDALMSLLLQPFQLIITDSAMDLHTRTFVQRAKPHVLTCHLEIGNALDSTEEVLQAINGWSALTGDQEESALVIGGSPASVVIGAHIAFIATAALYNDITERVTVYAEEVLASALEGAATQYIAQRAERRRYGNRHQGLIPMFITKASDGYVFIGAPTEDKWELLARWAEIDEPAYASDEGRARNVKDVEARLAQWAKTQTVDELVVVGQAFRLPFAKVQTPQQLRECPQLQHRGYFKRRIPWKETVLAEAAPTHKPLANLRILDLTSMWAGPYCSRLFADLGAEVIKIEAPTRPDGIRKGQNAAAPFFQELNRNKRAITLNLQQQEDRVQFELLVQNADVLIENFSPRVMENFGYTPEALHRLNERLHITSLSAFGQTGHYRDYIGYGPTLESFGGIASVTGYGETPWLPGFSVSDFGAGIHGAAATMFALYGQKTHGAVKRIDVSQYEVAVNLLANALYEKVNKQRSLSASSLKTVCSRLVESQKIHGAFFYTCASLPTTITPAPAIGEHDAHYKGCEKHATD</sequence>
<dbReference type="PANTHER" id="PTHR48228">
    <property type="entry name" value="SUCCINYL-COA--D-CITRAMALATE COA-TRANSFERASE"/>
    <property type="match status" value="1"/>
</dbReference>